<reference evidence="1" key="1">
    <citation type="journal article" date="2014" name="Front. Microbiol.">
        <title>High frequency of phylogenetically diverse reductive dehalogenase-homologous genes in deep subseafloor sedimentary metagenomes.</title>
        <authorList>
            <person name="Kawai M."/>
            <person name="Futagami T."/>
            <person name="Toyoda A."/>
            <person name="Takaki Y."/>
            <person name="Nishi S."/>
            <person name="Hori S."/>
            <person name="Arai W."/>
            <person name="Tsubouchi T."/>
            <person name="Morono Y."/>
            <person name="Uchiyama I."/>
            <person name="Ito T."/>
            <person name="Fujiyama A."/>
            <person name="Inagaki F."/>
            <person name="Takami H."/>
        </authorList>
    </citation>
    <scope>NUCLEOTIDE SEQUENCE</scope>
    <source>
        <strain evidence="1">Expedition CK06-06</strain>
    </source>
</reference>
<proteinExistence type="predicted"/>
<evidence type="ECO:0000313" key="1">
    <source>
        <dbReference type="EMBL" id="GAG43300.1"/>
    </source>
</evidence>
<evidence type="ECO:0008006" key="2">
    <source>
        <dbReference type="Google" id="ProtNLM"/>
    </source>
</evidence>
<dbReference type="AlphaFoldDB" id="X0XJD8"/>
<sequence>ELIWHKTESLQSDFVIRWDIKDKNNREISSGGYFAVVEDLSTGEKTRRLISIIK</sequence>
<dbReference type="EMBL" id="BARS01053843">
    <property type="protein sequence ID" value="GAG43300.1"/>
    <property type="molecule type" value="Genomic_DNA"/>
</dbReference>
<protein>
    <recommendedName>
        <fullName evidence="2">FlgD Ig-like domain-containing protein</fullName>
    </recommendedName>
</protein>
<organism evidence="1">
    <name type="scientific">marine sediment metagenome</name>
    <dbReference type="NCBI Taxonomy" id="412755"/>
    <lineage>
        <taxon>unclassified sequences</taxon>
        <taxon>metagenomes</taxon>
        <taxon>ecological metagenomes</taxon>
    </lineage>
</organism>
<gene>
    <name evidence="1" type="ORF">S01H1_79818</name>
</gene>
<feature type="non-terminal residue" evidence="1">
    <location>
        <position position="1"/>
    </location>
</feature>
<comment type="caution">
    <text evidence="1">The sequence shown here is derived from an EMBL/GenBank/DDBJ whole genome shotgun (WGS) entry which is preliminary data.</text>
</comment>
<accession>X0XJD8</accession>
<name>X0XJD8_9ZZZZ</name>